<dbReference type="EMBL" id="LR796796">
    <property type="protein sequence ID" value="CAB4166432.1"/>
    <property type="molecule type" value="Genomic_DNA"/>
</dbReference>
<evidence type="ECO:0000313" key="3">
    <source>
        <dbReference type="EMBL" id="CAB4166432.1"/>
    </source>
</evidence>
<evidence type="ECO:0000313" key="2">
    <source>
        <dbReference type="EMBL" id="CAB4161017.1"/>
    </source>
</evidence>
<dbReference type="EMBL" id="LR796701">
    <property type="protein sequence ID" value="CAB4161017.1"/>
    <property type="molecule type" value="Genomic_DNA"/>
</dbReference>
<protein>
    <submittedName>
        <fullName evidence="1">Uncharacterized protein</fullName>
    </submittedName>
</protein>
<organism evidence="1">
    <name type="scientific">uncultured Caudovirales phage</name>
    <dbReference type="NCBI Taxonomy" id="2100421"/>
    <lineage>
        <taxon>Viruses</taxon>
        <taxon>Duplodnaviria</taxon>
        <taxon>Heunggongvirae</taxon>
        <taxon>Uroviricota</taxon>
        <taxon>Caudoviricetes</taxon>
        <taxon>Peduoviridae</taxon>
        <taxon>Maltschvirus</taxon>
        <taxon>Maltschvirus maltsch</taxon>
    </lineage>
</organism>
<reference evidence="1" key="1">
    <citation type="submission" date="2020-04" db="EMBL/GenBank/DDBJ databases">
        <authorList>
            <person name="Chiriac C."/>
            <person name="Salcher M."/>
            <person name="Ghai R."/>
            <person name="Kavagutti S V."/>
        </authorList>
    </citation>
    <scope>NUCLEOTIDE SEQUENCE</scope>
</reference>
<evidence type="ECO:0000313" key="1">
    <source>
        <dbReference type="EMBL" id="CAB4137342.1"/>
    </source>
</evidence>
<name>A0A6J5LU76_9CAUD</name>
<gene>
    <name evidence="1" type="ORF">UFOVP322_32</name>
    <name evidence="2" type="ORF">UFOVP771_30</name>
    <name evidence="3" type="ORF">UFOVP850_30</name>
</gene>
<proteinExistence type="predicted"/>
<sequence length="50" mass="6193">MKTYHYTHEDMDPRKYKCFFWRGDADIETAKQKIYQELGHRIIEIWEAAE</sequence>
<dbReference type="EMBL" id="LR796330">
    <property type="protein sequence ID" value="CAB4137342.1"/>
    <property type="molecule type" value="Genomic_DNA"/>
</dbReference>
<accession>A0A6J5LU76</accession>